<dbReference type="GO" id="GO:0000981">
    <property type="term" value="F:DNA-binding transcription factor activity, RNA polymerase II-specific"/>
    <property type="evidence" value="ECO:0007669"/>
    <property type="project" value="InterPro"/>
</dbReference>
<dbReference type="GeneID" id="54577047"/>
<keyword evidence="2" id="KW-1185">Reference proteome</keyword>
<dbReference type="InterPro" id="IPR036864">
    <property type="entry name" value="Zn2-C6_fun-type_DNA-bd_sf"/>
</dbReference>
<gene>
    <name evidence="1" type="ORF">BU26DRAFT_427112</name>
</gene>
<reference evidence="1" key="1">
    <citation type="journal article" date="2020" name="Stud. Mycol.">
        <title>101 Dothideomycetes genomes: a test case for predicting lifestyles and emergence of pathogens.</title>
        <authorList>
            <person name="Haridas S."/>
            <person name="Albert R."/>
            <person name="Binder M."/>
            <person name="Bloem J."/>
            <person name="Labutti K."/>
            <person name="Salamov A."/>
            <person name="Andreopoulos B."/>
            <person name="Baker S."/>
            <person name="Barry K."/>
            <person name="Bills G."/>
            <person name="Bluhm B."/>
            <person name="Cannon C."/>
            <person name="Castanera R."/>
            <person name="Culley D."/>
            <person name="Daum C."/>
            <person name="Ezra D."/>
            <person name="Gonzalez J."/>
            <person name="Henrissat B."/>
            <person name="Kuo A."/>
            <person name="Liang C."/>
            <person name="Lipzen A."/>
            <person name="Lutzoni F."/>
            <person name="Magnuson J."/>
            <person name="Mondo S."/>
            <person name="Nolan M."/>
            <person name="Ohm R."/>
            <person name="Pangilinan J."/>
            <person name="Park H.-J."/>
            <person name="Ramirez L."/>
            <person name="Alfaro M."/>
            <person name="Sun H."/>
            <person name="Tritt A."/>
            <person name="Yoshinaga Y."/>
            <person name="Zwiers L.-H."/>
            <person name="Turgeon B."/>
            <person name="Goodwin S."/>
            <person name="Spatafora J."/>
            <person name="Crous P."/>
            <person name="Grigoriev I."/>
        </authorList>
    </citation>
    <scope>NUCLEOTIDE SEQUENCE</scope>
    <source>
        <strain evidence="1">CBS 122368</strain>
    </source>
</reference>
<feature type="non-terminal residue" evidence="1">
    <location>
        <position position="1"/>
    </location>
</feature>
<name>A0A6A6IGX1_9PLEO</name>
<dbReference type="InterPro" id="IPR053187">
    <property type="entry name" value="Notoamide_regulator"/>
</dbReference>
<evidence type="ECO:0008006" key="3">
    <source>
        <dbReference type="Google" id="ProtNLM"/>
    </source>
</evidence>
<dbReference type="EMBL" id="ML987195">
    <property type="protein sequence ID" value="KAF2249132.1"/>
    <property type="molecule type" value="Genomic_DNA"/>
</dbReference>
<protein>
    <recommendedName>
        <fullName evidence="3">Zn(2)-C6 fungal-type domain-containing protein</fullName>
    </recommendedName>
</protein>
<evidence type="ECO:0000313" key="1">
    <source>
        <dbReference type="EMBL" id="KAF2249132.1"/>
    </source>
</evidence>
<proteinExistence type="predicted"/>
<accession>A0A6A6IGX1</accession>
<dbReference type="Proteomes" id="UP000800094">
    <property type="component" value="Unassembled WGS sequence"/>
</dbReference>
<evidence type="ECO:0000313" key="2">
    <source>
        <dbReference type="Proteomes" id="UP000800094"/>
    </source>
</evidence>
<dbReference type="OrthoDB" id="10261408at2759"/>
<dbReference type="PANTHER" id="PTHR47256:SF1">
    <property type="entry name" value="ZN(II)2CYS6 TRANSCRIPTION FACTOR (EUROFUNG)"/>
    <property type="match status" value="1"/>
</dbReference>
<dbReference type="RefSeq" id="XP_033684136.1">
    <property type="nucleotide sequence ID" value="XM_033823717.1"/>
</dbReference>
<dbReference type="GO" id="GO:0008270">
    <property type="term" value="F:zinc ion binding"/>
    <property type="evidence" value="ECO:0007669"/>
    <property type="project" value="InterPro"/>
</dbReference>
<dbReference type="AlphaFoldDB" id="A0A6A6IGX1"/>
<dbReference type="PANTHER" id="PTHR47256">
    <property type="entry name" value="ZN(II)2CYS6 TRANSCRIPTION FACTOR (EUROFUNG)-RELATED"/>
    <property type="match status" value="1"/>
</dbReference>
<dbReference type="Gene3D" id="4.10.240.10">
    <property type="entry name" value="Zn(2)-C6 fungal-type DNA-binding domain"/>
    <property type="match status" value="1"/>
</dbReference>
<sequence>CDGERPACGECDAKQTACRYAETEARKVRHKYEQLRSRQSVLEQLFEFLRTAPEQDSFEILRRIRTGSDAETLLNQIQEGNLLMRLSRAGDSPSI</sequence>
<organism evidence="1 2">
    <name type="scientific">Trematosphaeria pertusa</name>
    <dbReference type="NCBI Taxonomy" id="390896"/>
    <lineage>
        <taxon>Eukaryota</taxon>
        <taxon>Fungi</taxon>
        <taxon>Dikarya</taxon>
        <taxon>Ascomycota</taxon>
        <taxon>Pezizomycotina</taxon>
        <taxon>Dothideomycetes</taxon>
        <taxon>Pleosporomycetidae</taxon>
        <taxon>Pleosporales</taxon>
        <taxon>Massarineae</taxon>
        <taxon>Trematosphaeriaceae</taxon>
        <taxon>Trematosphaeria</taxon>
    </lineage>
</organism>